<reference evidence="10 11" key="1">
    <citation type="submission" date="2016-08" db="EMBL/GenBank/DDBJ databases">
        <title>Genomes of anaerobic fungi encode conserved fungal cellulosomes for biomass hydrolysis.</title>
        <authorList>
            <consortium name="DOE Joint Genome Institute"/>
            <person name="Haitjema C.H."/>
            <person name="Gilmore S.P."/>
            <person name="Henske J.K."/>
            <person name="Solomon K.V."/>
            <person name="De Groot R."/>
            <person name="Kuo A."/>
            <person name="Mondo S.J."/>
            <person name="Salamov A.A."/>
            <person name="Labutti K."/>
            <person name="Zhao Z."/>
            <person name="Chiniquy J."/>
            <person name="Barry K."/>
            <person name="Brewer H.M."/>
            <person name="Purvine S.O."/>
            <person name="Wright A.T."/>
            <person name="Boxma B."/>
            <person name="Van Alen T."/>
            <person name="Hackstein J.H."/>
            <person name="Baker S.E."/>
            <person name="Grigoriev I.V."/>
            <person name="O'Malley M.A."/>
        </authorList>
    </citation>
    <scope>NUCLEOTIDE SEQUENCE [LARGE SCALE GENOMIC DNA]</scope>
    <source>
        <strain evidence="11">finn</strain>
    </source>
</reference>
<feature type="site" description="Important for enzyme activity" evidence="7">
    <location>
        <position position="187"/>
    </location>
</feature>
<dbReference type="GO" id="GO:0005737">
    <property type="term" value="C:cytoplasm"/>
    <property type="evidence" value="ECO:0007669"/>
    <property type="project" value="TreeGrafter"/>
</dbReference>
<dbReference type="InterPro" id="IPR038765">
    <property type="entry name" value="Papain-like_cys_pep_sf"/>
</dbReference>
<dbReference type="AlphaFoldDB" id="A0A1Y1VN04"/>
<dbReference type="FunFam" id="3.40.532.10:FF:000006">
    <property type="entry name" value="Ubiquitin carboxyl-terminal hydrolase"/>
    <property type="match status" value="1"/>
</dbReference>
<feature type="active site" description="Proton donor" evidence="7">
    <location>
        <position position="172"/>
    </location>
</feature>
<reference evidence="10 11" key="2">
    <citation type="submission" date="2016-08" db="EMBL/GenBank/DDBJ databases">
        <title>Pervasive Adenine N6-methylation of Active Genes in Fungi.</title>
        <authorList>
            <consortium name="DOE Joint Genome Institute"/>
            <person name="Mondo S.J."/>
            <person name="Dannebaum R.O."/>
            <person name="Kuo R.C."/>
            <person name="Labutti K."/>
            <person name="Haridas S."/>
            <person name="Kuo A."/>
            <person name="Salamov A."/>
            <person name="Ahrendt S.R."/>
            <person name="Lipzen A."/>
            <person name="Sullivan W."/>
            <person name="Andreopoulos W.B."/>
            <person name="Clum A."/>
            <person name="Lindquist E."/>
            <person name="Daum C."/>
            <person name="Ramamoorthy G.K."/>
            <person name="Gryganskyi A."/>
            <person name="Culley D."/>
            <person name="Magnuson J.K."/>
            <person name="James T.Y."/>
            <person name="O'Malley M.A."/>
            <person name="Stajich J.E."/>
            <person name="Spatafora J.W."/>
            <person name="Visel A."/>
            <person name="Grigoriev I.V."/>
        </authorList>
    </citation>
    <scope>NUCLEOTIDE SEQUENCE [LARGE SCALE GENOMIC DNA]</scope>
    <source>
        <strain evidence="11">finn</strain>
    </source>
</reference>
<evidence type="ECO:0000256" key="5">
    <source>
        <dbReference type="ARBA" id="ARBA00022801"/>
    </source>
</evidence>
<evidence type="ECO:0000256" key="6">
    <source>
        <dbReference type="ARBA" id="ARBA00022807"/>
    </source>
</evidence>
<keyword evidence="6 7" id="KW-0788">Thiol protease</keyword>
<name>A0A1Y1VN04_9FUNG</name>
<feature type="active site" description="Nucleophile" evidence="7">
    <location>
        <position position="99"/>
    </location>
</feature>
<keyword evidence="3 7" id="KW-0645">Protease</keyword>
<dbReference type="InterPro" id="IPR001578">
    <property type="entry name" value="Peptidase_C12_UCH"/>
</dbReference>
<dbReference type="GO" id="GO:0004843">
    <property type="term" value="F:cysteine-type deubiquitinase activity"/>
    <property type="evidence" value="ECO:0007669"/>
    <property type="project" value="UniProtKB-UniRule"/>
</dbReference>
<dbReference type="GO" id="GO:0006511">
    <property type="term" value="P:ubiquitin-dependent protein catabolic process"/>
    <property type="evidence" value="ECO:0007669"/>
    <property type="project" value="UniProtKB-UniRule"/>
</dbReference>
<dbReference type="EC" id="3.4.19.12" evidence="8"/>
<dbReference type="PANTHER" id="PTHR10589:SF17">
    <property type="entry name" value="UBIQUITIN CARBOXYL-TERMINAL HYDROLASE"/>
    <property type="match status" value="1"/>
</dbReference>
<dbReference type="EMBL" id="MCFH01000003">
    <property type="protein sequence ID" value="ORX59284.1"/>
    <property type="molecule type" value="Genomic_DNA"/>
</dbReference>
<gene>
    <name evidence="10" type="ORF">BCR36DRAFT_343240</name>
</gene>
<dbReference type="InterPro" id="IPR036959">
    <property type="entry name" value="Peptidase_C12_UCH_sf"/>
</dbReference>
<keyword evidence="4 7" id="KW-0833">Ubl conjugation pathway</keyword>
<dbReference type="Proteomes" id="UP000193719">
    <property type="component" value="Unassembled WGS sequence"/>
</dbReference>
<evidence type="ECO:0000313" key="11">
    <source>
        <dbReference type="Proteomes" id="UP000193719"/>
    </source>
</evidence>
<evidence type="ECO:0000256" key="3">
    <source>
        <dbReference type="ARBA" id="ARBA00022670"/>
    </source>
</evidence>
<dbReference type="GO" id="GO:0016579">
    <property type="term" value="P:protein deubiquitination"/>
    <property type="evidence" value="ECO:0007669"/>
    <property type="project" value="TreeGrafter"/>
</dbReference>
<dbReference type="SUPFAM" id="SSF54001">
    <property type="entry name" value="Cysteine proteinases"/>
    <property type="match status" value="1"/>
</dbReference>
<evidence type="ECO:0000256" key="8">
    <source>
        <dbReference type="RuleBase" id="RU361215"/>
    </source>
</evidence>
<comment type="similarity">
    <text evidence="2 7 8">Belongs to the peptidase C12 family.</text>
</comment>
<evidence type="ECO:0000313" key="10">
    <source>
        <dbReference type="EMBL" id="ORX59284.1"/>
    </source>
</evidence>
<dbReference type="STRING" id="1754191.A0A1Y1VN04"/>
<evidence type="ECO:0000256" key="4">
    <source>
        <dbReference type="ARBA" id="ARBA00022786"/>
    </source>
</evidence>
<organism evidence="10 11">
    <name type="scientific">Piromyces finnis</name>
    <dbReference type="NCBI Taxonomy" id="1754191"/>
    <lineage>
        <taxon>Eukaryota</taxon>
        <taxon>Fungi</taxon>
        <taxon>Fungi incertae sedis</taxon>
        <taxon>Chytridiomycota</taxon>
        <taxon>Chytridiomycota incertae sedis</taxon>
        <taxon>Neocallimastigomycetes</taxon>
        <taxon>Neocallimastigales</taxon>
        <taxon>Neocallimastigaceae</taxon>
        <taxon>Piromyces</taxon>
    </lineage>
</organism>
<dbReference type="Gene3D" id="3.40.532.10">
    <property type="entry name" value="Peptidase C12, ubiquitin carboxyl-terminal hydrolase"/>
    <property type="match status" value="1"/>
</dbReference>
<evidence type="ECO:0000256" key="1">
    <source>
        <dbReference type="ARBA" id="ARBA00000707"/>
    </source>
</evidence>
<protein>
    <recommendedName>
        <fullName evidence="8">Ubiquitin carboxyl-terminal hydrolase</fullName>
        <ecNumber evidence="8">3.4.19.12</ecNumber>
    </recommendedName>
</protein>
<feature type="domain" description="UCH catalytic" evidence="9">
    <location>
        <begin position="9"/>
        <end position="230"/>
    </location>
</feature>
<evidence type="ECO:0000256" key="2">
    <source>
        <dbReference type="ARBA" id="ARBA00009326"/>
    </source>
</evidence>
<evidence type="ECO:0000256" key="7">
    <source>
        <dbReference type="PROSITE-ProRule" id="PRU01393"/>
    </source>
</evidence>
<comment type="catalytic activity">
    <reaction evidence="1 7 8">
        <text>Thiol-dependent hydrolysis of ester, thioester, amide, peptide and isopeptide bonds formed by the C-terminal Gly of ubiquitin (a 76-residue protein attached to proteins as an intracellular targeting signal).</text>
        <dbReference type="EC" id="3.4.19.12"/>
    </reaction>
</comment>
<keyword evidence="5 7" id="KW-0378">Hydrolase</keyword>
<sequence>MSYSETKAVWHPLESNPEIMNEYIHKLGVTGSWGFSDLWGLDDEALMFVSQPCLAVLLLFPITENSENLTKDENERIKKTGQIVSKNIYFSNQTIPNACGTMAILHSLLNNTELVDIGDGILRKIYDETKDLSPIEKAKYLEESKDLASVHYEYSVQGQTNVGEAEDNVDLHFICFIQKDGDLYELDGRKEFPINHGKCDDLLKGASNIIKDVIARNPSSNEITAQVFVPLD</sequence>
<feature type="site" description="Transition state stabilizer" evidence="7">
    <location>
        <position position="93"/>
    </location>
</feature>
<dbReference type="PRINTS" id="PR00707">
    <property type="entry name" value="UBCTHYDRLASE"/>
</dbReference>
<evidence type="ECO:0000259" key="9">
    <source>
        <dbReference type="PROSITE" id="PS52048"/>
    </source>
</evidence>
<dbReference type="PROSITE" id="PS52048">
    <property type="entry name" value="UCH_DOMAIN"/>
    <property type="match status" value="1"/>
</dbReference>
<dbReference type="CDD" id="cd09616">
    <property type="entry name" value="Peptidase_C12_UCH_L1_L3"/>
    <property type="match status" value="1"/>
</dbReference>
<keyword evidence="11" id="KW-1185">Reference proteome</keyword>
<accession>A0A1Y1VN04</accession>
<dbReference type="OrthoDB" id="427186at2759"/>
<comment type="caution">
    <text evidence="10">The sequence shown here is derived from an EMBL/GenBank/DDBJ whole genome shotgun (WGS) entry which is preliminary data.</text>
</comment>
<dbReference type="PANTHER" id="PTHR10589">
    <property type="entry name" value="UBIQUITIN CARBOXYL-TERMINAL HYDROLASE"/>
    <property type="match status" value="1"/>
</dbReference>
<proteinExistence type="inferred from homology"/>
<dbReference type="Pfam" id="PF01088">
    <property type="entry name" value="Peptidase_C12"/>
    <property type="match status" value="1"/>
</dbReference>